<dbReference type="Gene3D" id="1.20.930.40">
    <property type="entry name" value="Transferrin receptor-like, dimerisation domain"/>
    <property type="match status" value="1"/>
</dbReference>
<feature type="region of interest" description="Disordered" evidence="2">
    <location>
        <begin position="375"/>
        <end position="399"/>
    </location>
</feature>
<dbReference type="STRING" id="6689.A0A423TIS6"/>
<reference evidence="7 8" key="2">
    <citation type="submission" date="2019-01" db="EMBL/GenBank/DDBJ databases">
        <title>The decoding of complex shrimp genome reveals the adaptation for benthos swimmer, frequently molting mechanism and breeding impact on genome.</title>
        <authorList>
            <person name="Sun Y."/>
            <person name="Gao Y."/>
            <person name="Yu Y."/>
        </authorList>
    </citation>
    <scope>NUCLEOTIDE SEQUENCE [LARGE SCALE GENOMIC DNA]</scope>
    <source>
        <tissue evidence="7">Muscle</tissue>
    </source>
</reference>
<dbReference type="PANTHER" id="PTHR10404">
    <property type="entry name" value="N-ACETYLATED-ALPHA-LINKED ACIDIC DIPEPTIDASE"/>
    <property type="match status" value="1"/>
</dbReference>
<dbReference type="FunFam" id="3.40.630.10:FF:000101">
    <property type="entry name" value="N-acetylated alpha-linked acidic dipeptidase like 1"/>
    <property type="match status" value="1"/>
</dbReference>
<dbReference type="InterPro" id="IPR046450">
    <property type="entry name" value="PA_dom_sf"/>
</dbReference>
<protein>
    <submittedName>
        <fullName evidence="7">Uncharacterized protein</fullName>
    </submittedName>
</protein>
<feature type="domain" description="Peptidase M28" evidence="6">
    <location>
        <begin position="328"/>
        <end position="523"/>
    </location>
</feature>
<evidence type="ECO:0000259" key="6">
    <source>
        <dbReference type="Pfam" id="PF04389"/>
    </source>
</evidence>
<dbReference type="EMBL" id="QCYY01001669">
    <property type="protein sequence ID" value="ROT76359.1"/>
    <property type="molecule type" value="Genomic_DNA"/>
</dbReference>
<dbReference type="InterPro" id="IPR007365">
    <property type="entry name" value="TFR-like_dimer_dom"/>
</dbReference>
<dbReference type="Proteomes" id="UP000283509">
    <property type="component" value="Unassembled WGS sequence"/>
</dbReference>
<dbReference type="InterPro" id="IPR007484">
    <property type="entry name" value="Peptidase_M28"/>
</dbReference>
<dbReference type="PANTHER" id="PTHR10404:SF77">
    <property type="entry name" value="GLUTAMATE CARBOXYPEPTIDASE 2 HOMOLOG"/>
    <property type="match status" value="1"/>
</dbReference>
<evidence type="ECO:0000259" key="4">
    <source>
        <dbReference type="Pfam" id="PF02225"/>
    </source>
</evidence>
<dbReference type="InterPro" id="IPR036757">
    <property type="entry name" value="TFR-like_dimer_dom_sf"/>
</dbReference>
<dbReference type="SUPFAM" id="SSF52025">
    <property type="entry name" value="PA domain"/>
    <property type="match status" value="1"/>
</dbReference>
<reference evidence="7 8" key="1">
    <citation type="submission" date="2018-04" db="EMBL/GenBank/DDBJ databases">
        <authorList>
            <person name="Zhang X."/>
            <person name="Yuan J."/>
            <person name="Li F."/>
            <person name="Xiang J."/>
        </authorList>
    </citation>
    <scope>NUCLEOTIDE SEQUENCE [LARGE SCALE GENOMIC DNA]</scope>
    <source>
        <tissue evidence="7">Muscle</tissue>
    </source>
</reference>
<evidence type="ECO:0000256" key="2">
    <source>
        <dbReference type="SAM" id="MobiDB-lite"/>
    </source>
</evidence>
<dbReference type="Pfam" id="PF04253">
    <property type="entry name" value="TFR_dimer"/>
    <property type="match status" value="1"/>
</dbReference>
<dbReference type="AlphaFoldDB" id="A0A423TIS6"/>
<feature type="compositionally biased region" description="Polar residues" evidence="2">
    <location>
        <begin position="388"/>
        <end position="398"/>
    </location>
</feature>
<comment type="caution">
    <text evidence="7">The sequence shown here is derived from an EMBL/GenBank/DDBJ whole genome shotgun (WGS) entry which is preliminary data.</text>
</comment>
<feature type="transmembrane region" description="Helical" evidence="3">
    <location>
        <begin position="7"/>
        <end position="28"/>
    </location>
</feature>
<dbReference type="Gene3D" id="3.40.630.10">
    <property type="entry name" value="Zn peptidases"/>
    <property type="match status" value="2"/>
</dbReference>
<evidence type="ECO:0000313" key="7">
    <source>
        <dbReference type="EMBL" id="ROT76359.1"/>
    </source>
</evidence>
<comment type="similarity">
    <text evidence="1">Belongs to the peptidase M28 family. M28B subfamily.</text>
</comment>
<organism evidence="7 8">
    <name type="scientific">Penaeus vannamei</name>
    <name type="common">Whiteleg shrimp</name>
    <name type="synonym">Litopenaeus vannamei</name>
    <dbReference type="NCBI Taxonomy" id="6689"/>
    <lineage>
        <taxon>Eukaryota</taxon>
        <taxon>Metazoa</taxon>
        <taxon>Ecdysozoa</taxon>
        <taxon>Arthropoda</taxon>
        <taxon>Crustacea</taxon>
        <taxon>Multicrustacea</taxon>
        <taxon>Malacostraca</taxon>
        <taxon>Eumalacostraca</taxon>
        <taxon>Eucarida</taxon>
        <taxon>Decapoda</taxon>
        <taxon>Dendrobranchiata</taxon>
        <taxon>Penaeoidea</taxon>
        <taxon>Penaeidae</taxon>
        <taxon>Penaeus</taxon>
    </lineage>
</organism>
<evidence type="ECO:0000256" key="1">
    <source>
        <dbReference type="ARBA" id="ARBA00005634"/>
    </source>
</evidence>
<keyword evidence="3" id="KW-0812">Transmembrane</keyword>
<evidence type="ECO:0000259" key="5">
    <source>
        <dbReference type="Pfam" id="PF04253"/>
    </source>
</evidence>
<keyword evidence="3" id="KW-0472">Membrane</keyword>
<dbReference type="InterPro" id="IPR039373">
    <property type="entry name" value="Peptidase_M28B"/>
</dbReference>
<accession>A0A423TIS6</accession>
<evidence type="ECO:0000313" key="8">
    <source>
        <dbReference type="Proteomes" id="UP000283509"/>
    </source>
</evidence>
<dbReference type="Pfam" id="PF02225">
    <property type="entry name" value="PA"/>
    <property type="match status" value="1"/>
</dbReference>
<feature type="domain" description="Transferrin receptor-like dimerisation" evidence="5">
    <location>
        <begin position="586"/>
        <end position="645"/>
    </location>
</feature>
<gene>
    <name evidence="7" type="ORF">C7M84_005057</name>
</gene>
<dbReference type="Pfam" id="PF04389">
    <property type="entry name" value="Peptidase_M28"/>
    <property type="match status" value="1"/>
</dbReference>
<dbReference type="Gene3D" id="3.50.30.30">
    <property type="match status" value="1"/>
</dbReference>
<dbReference type="GO" id="GO:0004180">
    <property type="term" value="F:carboxypeptidase activity"/>
    <property type="evidence" value="ECO:0007669"/>
    <property type="project" value="TreeGrafter"/>
</dbReference>
<feature type="domain" description="PA" evidence="4">
    <location>
        <begin position="155"/>
        <end position="229"/>
    </location>
</feature>
<name>A0A423TIS6_PENVA</name>
<evidence type="ECO:0000256" key="3">
    <source>
        <dbReference type="SAM" id="Phobius"/>
    </source>
</evidence>
<proteinExistence type="inferred from homology"/>
<dbReference type="SUPFAM" id="SSF47672">
    <property type="entry name" value="Transferrin receptor-like dimerisation domain"/>
    <property type="match status" value="1"/>
</dbReference>
<keyword evidence="8" id="KW-1185">Reference proteome</keyword>
<sequence>MSLTQRGVVVAAVAAAVGLLVGGLIGHFGTTTISPEQKEKLSMVDRLLADKWEEEQDINQRIINMVNTDNLRNNHMELTRRPHLAATPRDEELARMIRDRFEASGFDTAELEPYEILLSRPNHTNPNLITLADGSGDIVFTSAYKEIPLHEDDEDPDFLEKLGVNVTGRIVMARYGKIFRGNKIQHAQDRNAVGVILFSDPLDVALEGVSEEAVYPNKGWLPGTGMQRGTTFMGDGDPLTPGWPATEHAYRVDKEDAGLAKIPCQPIGYNDAKVILEKLRSDQPTPEGWVGGLEGVEYNLGPFFKADYSEYRLRLQTHNYEMRARSYNVIGTIKGEVEPDRYVFIGNHRDAWGYGGSDPSSGTAQMLETARVGGQGEPLSSAVGARRNTASSGPQNGSKWEHVEKLQERAVMYLNTDTCASGPILHAPGSPLLWDPIVKIAKMVPGVRNGETVYAEWEEYERLRNHSTPEMKTLGSGSDYAHFSFYCGIPCLDVWFRRDKNKYDISIYPAYHTGYDTFYNIDHNIDPGFRIHQGCSRIASLTLRYFADSAIIPYSLEKLPLAIKNAFEKVKENGNGEKLMAIYDKFSLLGEAIDNFTMATSGFVAKVNQMKNDIDPVTLRALNDQIMKVEQVFVMPAGLPGRPSVR</sequence>
<dbReference type="OrthoDB" id="5841748at2759"/>
<dbReference type="SUPFAM" id="SSF53187">
    <property type="entry name" value="Zn-dependent exopeptidases"/>
    <property type="match status" value="1"/>
</dbReference>
<keyword evidence="3" id="KW-1133">Transmembrane helix</keyword>
<dbReference type="InterPro" id="IPR003137">
    <property type="entry name" value="PA_domain"/>
</dbReference>